<sequence>MQLLYFYILMLGVTLARTLGPDPCKCEEKVNTCIVVAGSNGLPGTPGSFGLPGRDDKDDAQGITLFFYPSELEVLKTHISALQTELKALQVIASKTQKDKSRSYLYTFGISCIGFQESLP</sequence>
<evidence type="ECO:0000256" key="1">
    <source>
        <dbReference type="SAM" id="SignalP"/>
    </source>
</evidence>
<reference evidence="2 3" key="1">
    <citation type="journal article" date="2022" name="Gigascience">
        <title>A chromosome-level genome assembly and annotation of the desert horned lizard, Phrynosoma platyrhinos, provides insight into chromosomal rearrangements among reptiles.</title>
        <authorList>
            <person name="Koochekian N."/>
            <person name="Ascanio A."/>
            <person name="Farleigh K."/>
            <person name="Card D.C."/>
            <person name="Schield D.R."/>
            <person name="Castoe T.A."/>
            <person name="Jezkova T."/>
        </authorList>
    </citation>
    <scope>NUCLEOTIDE SEQUENCE [LARGE SCALE GENOMIC DNA]</scope>
    <source>
        <strain evidence="2">NK-2021</strain>
    </source>
</reference>
<comment type="caution">
    <text evidence="2">The sequence shown here is derived from an EMBL/GenBank/DDBJ whole genome shotgun (WGS) entry which is preliminary data.</text>
</comment>
<accession>A0ABQ7T2E3</accession>
<evidence type="ECO:0000313" key="2">
    <source>
        <dbReference type="EMBL" id="KAH0623438.1"/>
    </source>
</evidence>
<proteinExistence type="predicted"/>
<dbReference type="EMBL" id="JAIPUX010001880">
    <property type="protein sequence ID" value="KAH0623438.1"/>
    <property type="molecule type" value="Genomic_DNA"/>
</dbReference>
<name>A0ABQ7T2E3_PHRPL</name>
<keyword evidence="1" id="KW-0732">Signal</keyword>
<keyword evidence="3" id="KW-1185">Reference proteome</keyword>
<feature type="signal peptide" evidence="1">
    <location>
        <begin position="1"/>
        <end position="18"/>
    </location>
</feature>
<protein>
    <submittedName>
        <fullName evidence="2">Uncharacterized protein</fullName>
    </submittedName>
</protein>
<organism evidence="2 3">
    <name type="scientific">Phrynosoma platyrhinos</name>
    <name type="common">Desert horned lizard</name>
    <dbReference type="NCBI Taxonomy" id="52577"/>
    <lineage>
        <taxon>Eukaryota</taxon>
        <taxon>Metazoa</taxon>
        <taxon>Chordata</taxon>
        <taxon>Craniata</taxon>
        <taxon>Vertebrata</taxon>
        <taxon>Euteleostomi</taxon>
        <taxon>Lepidosauria</taxon>
        <taxon>Squamata</taxon>
        <taxon>Bifurcata</taxon>
        <taxon>Unidentata</taxon>
        <taxon>Episquamata</taxon>
        <taxon>Toxicofera</taxon>
        <taxon>Iguania</taxon>
        <taxon>Phrynosomatidae</taxon>
        <taxon>Phrynosomatinae</taxon>
        <taxon>Phrynosoma</taxon>
    </lineage>
</organism>
<gene>
    <name evidence="2" type="ORF">JD844_006186</name>
</gene>
<evidence type="ECO:0000313" key="3">
    <source>
        <dbReference type="Proteomes" id="UP000826234"/>
    </source>
</evidence>
<dbReference type="Proteomes" id="UP000826234">
    <property type="component" value="Unassembled WGS sequence"/>
</dbReference>
<feature type="chain" id="PRO_5046579596" evidence="1">
    <location>
        <begin position="19"/>
        <end position="120"/>
    </location>
</feature>